<protein>
    <recommendedName>
        <fullName evidence="4">DUF3835 domain-containing protein</fullName>
    </recommendedName>
</protein>
<name>A0A642UL90_DIURU</name>
<dbReference type="EMBL" id="SWFT01000105">
    <property type="protein sequence ID" value="KAA8901117.1"/>
    <property type="molecule type" value="Genomic_DNA"/>
</dbReference>
<dbReference type="GO" id="GO:0005737">
    <property type="term" value="C:cytoplasm"/>
    <property type="evidence" value="ECO:0007669"/>
    <property type="project" value="TreeGrafter"/>
</dbReference>
<dbReference type="InterPro" id="IPR024325">
    <property type="entry name" value="DUF3835"/>
</dbReference>
<evidence type="ECO:0000313" key="5">
    <source>
        <dbReference type="EMBL" id="KAA8901117.1"/>
    </source>
</evidence>
<feature type="coiled-coil region" evidence="2">
    <location>
        <begin position="5"/>
        <end position="103"/>
    </location>
</feature>
<accession>A0A642UL90</accession>
<feature type="compositionally biased region" description="Polar residues" evidence="3">
    <location>
        <begin position="557"/>
        <end position="582"/>
    </location>
</feature>
<evidence type="ECO:0000259" key="4">
    <source>
        <dbReference type="Pfam" id="PF12927"/>
    </source>
</evidence>
<dbReference type="GO" id="GO:1990114">
    <property type="term" value="P:RNA polymerase II core complex assembly"/>
    <property type="evidence" value="ECO:0007669"/>
    <property type="project" value="TreeGrafter"/>
</dbReference>
<feature type="region of interest" description="Disordered" evidence="3">
    <location>
        <begin position="376"/>
        <end position="397"/>
    </location>
</feature>
<feature type="compositionally biased region" description="Polar residues" evidence="3">
    <location>
        <begin position="592"/>
        <end position="601"/>
    </location>
</feature>
<dbReference type="AlphaFoldDB" id="A0A642UL90"/>
<dbReference type="VEuPathDB" id="FungiDB:DIURU_003487"/>
<feature type="compositionally biased region" description="Basic and acidic residues" evidence="3">
    <location>
        <begin position="191"/>
        <end position="206"/>
    </location>
</feature>
<dbReference type="GO" id="GO:1990115">
    <property type="term" value="P:RNA polymerase III assembly"/>
    <property type="evidence" value="ECO:0007669"/>
    <property type="project" value="TreeGrafter"/>
</dbReference>
<comment type="similarity">
    <text evidence="1">Belongs to the prefoldin subunit alpha family.</text>
</comment>
<feature type="region of interest" description="Disordered" evidence="3">
    <location>
        <begin position="493"/>
        <end position="513"/>
    </location>
</feature>
<gene>
    <name evidence="5" type="ORF">DIURU_003487</name>
</gene>
<dbReference type="GO" id="GO:0016272">
    <property type="term" value="C:prefoldin complex"/>
    <property type="evidence" value="ECO:0007669"/>
    <property type="project" value="InterPro"/>
</dbReference>
<dbReference type="InterPro" id="IPR009053">
    <property type="entry name" value="Prefoldin"/>
</dbReference>
<proteinExistence type="inferred from homology"/>
<feature type="compositionally biased region" description="Basic and acidic residues" evidence="3">
    <location>
        <begin position="539"/>
        <end position="549"/>
    </location>
</feature>
<dbReference type="GO" id="GO:0006457">
    <property type="term" value="P:protein folding"/>
    <property type="evidence" value="ECO:0007669"/>
    <property type="project" value="InterPro"/>
</dbReference>
<keyword evidence="6" id="KW-1185">Reference proteome</keyword>
<dbReference type="Proteomes" id="UP000449547">
    <property type="component" value="Unassembled WGS sequence"/>
</dbReference>
<dbReference type="GO" id="GO:1990113">
    <property type="term" value="P:RNA polymerase I assembly"/>
    <property type="evidence" value="ECO:0007669"/>
    <property type="project" value="TreeGrafter"/>
</dbReference>
<feature type="compositionally biased region" description="Basic and acidic residues" evidence="3">
    <location>
        <begin position="677"/>
        <end position="689"/>
    </location>
</feature>
<dbReference type="Pfam" id="PF12927">
    <property type="entry name" value="DUF3835"/>
    <property type="match status" value="2"/>
</dbReference>
<feature type="domain" description="DUF3835" evidence="4">
    <location>
        <begin position="540"/>
        <end position="558"/>
    </location>
</feature>
<dbReference type="Gene3D" id="1.10.287.370">
    <property type="match status" value="1"/>
</dbReference>
<feature type="region of interest" description="Disordered" evidence="3">
    <location>
        <begin position="335"/>
        <end position="355"/>
    </location>
</feature>
<feature type="region of interest" description="Disordered" evidence="3">
    <location>
        <begin position="666"/>
        <end position="692"/>
    </location>
</feature>
<dbReference type="InterPro" id="IPR011599">
    <property type="entry name" value="PFD_alpha_archaea"/>
</dbReference>
<evidence type="ECO:0000256" key="1">
    <source>
        <dbReference type="ARBA" id="ARBA00010048"/>
    </source>
</evidence>
<dbReference type="PANTHER" id="PTHR12674">
    <property type="entry name" value="PREFOLDIN SUBUNIT 5"/>
    <property type="match status" value="1"/>
</dbReference>
<feature type="region of interest" description="Disordered" evidence="3">
    <location>
        <begin position="177"/>
        <end position="243"/>
    </location>
</feature>
<evidence type="ECO:0000256" key="2">
    <source>
        <dbReference type="SAM" id="Coils"/>
    </source>
</evidence>
<feature type="domain" description="DUF3835" evidence="4">
    <location>
        <begin position="709"/>
        <end position="781"/>
    </location>
</feature>
<dbReference type="GO" id="GO:0051082">
    <property type="term" value="F:unfolded protein binding"/>
    <property type="evidence" value="ECO:0007669"/>
    <property type="project" value="InterPro"/>
</dbReference>
<comment type="caution">
    <text evidence="5">The sequence shown here is derived from an EMBL/GenBank/DDBJ whole genome shotgun (WGS) entry which is preliminary data.</text>
</comment>
<dbReference type="Pfam" id="PF02996">
    <property type="entry name" value="Prefoldin"/>
    <property type="match status" value="1"/>
</dbReference>
<feature type="compositionally biased region" description="Basic and acidic residues" evidence="3">
    <location>
        <begin position="226"/>
        <end position="243"/>
    </location>
</feature>
<evidence type="ECO:0000313" key="6">
    <source>
        <dbReference type="Proteomes" id="UP000449547"/>
    </source>
</evidence>
<dbReference type="SUPFAM" id="SSF46579">
    <property type="entry name" value="Prefoldin"/>
    <property type="match status" value="1"/>
</dbReference>
<dbReference type="OMA" id="FKLKQVC"/>
<feature type="region of interest" description="Disordered" evidence="3">
    <location>
        <begin position="537"/>
        <end position="607"/>
    </location>
</feature>
<dbReference type="RefSeq" id="XP_034011740.1">
    <property type="nucleotide sequence ID" value="XM_034156254.1"/>
</dbReference>
<evidence type="ECO:0000256" key="3">
    <source>
        <dbReference type="SAM" id="MobiDB-lite"/>
    </source>
</evidence>
<feature type="compositionally biased region" description="Basic and acidic residues" evidence="3">
    <location>
        <begin position="335"/>
        <end position="348"/>
    </location>
</feature>
<dbReference type="OrthoDB" id="21413at2759"/>
<keyword evidence="2" id="KW-0175">Coiled coil</keyword>
<dbReference type="InterPro" id="IPR004127">
    <property type="entry name" value="Prefoldin_subunit_alpha"/>
</dbReference>
<reference evidence="5 6" key="1">
    <citation type="submission" date="2019-07" db="EMBL/GenBank/DDBJ databases">
        <title>Genome assembly of two rare yeast pathogens: Diutina rugosa and Trichomonascus ciferrii.</title>
        <authorList>
            <person name="Mixao V."/>
            <person name="Saus E."/>
            <person name="Hansen A."/>
            <person name="Lass-Flor C."/>
            <person name="Gabaldon T."/>
        </authorList>
    </citation>
    <scope>NUCLEOTIDE SEQUENCE [LARGE SCALE GENOMIC DNA]</scope>
    <source>
        <strain evidence="5 6">CBS 613</strain>
    </source>
</reference>
<sequence length="784" mass="88135">MASINQDASDSIAALSKEVDSAAAKIEAQQKGVLQQMEQMETLQQQIQQGNKENIMLALGSGYFVERTRSEALEFLQRQVTSLRNASEDLEQRLNKVKETKTQLVTFSQVASQTPLDEDKLNEEGLPFMDIVEQLDADDNVISAQVNNRDVDPILQAEDVASSADLIEPFVDDAPDISTPVADLMDVDGDDTPHGPKIRELGREDMVSESNKSSKQTVDGDVTDTADVKDDGAGKDTDSHEKGRLSRQFSELLEDMELVSAPVTRENLLSRINSLDIDSEHKQQLLEAYHRQFDKFDDEMTDVREPEVQASADDTFDESTQREREQVLADIIKENIPEDSSNTKELHGNTDPTILARPSVDTSDLLELEILADDFNGDEDEWDGDWPFDEDEDDEDDDIEDMLSQPQFFKGNTPANDMLWKQVLERRQNLSMPKIDKSDTGDQGSSLPIQKKSVRFAPELDIKEVENISDDLKNMNVAPKVSLFKQRRLQDDLVTDSPSAESEVVDEEMSDGNVLEESVIERFDNNSIDDLAKSTILERPQETPLEKPKKVSRFKQQRQTIPDSSTNSPFLKQSAEDNSSSSLDDHNRASADNDSQESKISPSLKEIDAGNNNQKIVLDYHSIQNDLDLMAKAYASGLYDDDINNKGPVVEEPHDFELINDMVESMAQDTPSTTTRRKPDPQFDARSDEVGDFDFPDIESADEDNFPILADEIVEHETNALTEDPEDSILQSEISSNYHRLRQKFLFDQNGFRKSQQELEMEPIDAEGNPIKVSRFKAARLGKA</sequence>
<dbReference type="GeneID" id="54782138"/>
<dbReference type="PANTHER" id="PTHR12674:SF2">
    <property type="entry name" value="PREFOLDIN SUBUNIT 5"/>
    <property type="match status" value="1"/>
</dbReference>
<organism evidence="5 6">
    <name type="scientific">Diutina rugosa</name>
    <name type="common">Yeast</name>
    <name type="synonym">Candida rugosa</name>
    <dbReference type="NCBI Taxonomy" id="5481"/>
    <lineage>
        <taxon>Eukaryota</taxon>
        <taxon>Fungi</taxon>
        <taxon>Dikarya</taxon>
        <taxon>Ascomycota</taxon>
        <taxon>Saccharomycotina</taxon>
        <taxon>Pichiomycetes</taxon>
        <taxon>Debaryomycetaceae</taxon>
        <taxon>Diutina</taxon>
    </lineage>
</organism>